<evidence type="ECO:0000256" key="1">
    <source>
        <dbReference type="ARBA" id="ARBA00001913"/>
    </source>
</evidence>
<dbReference type="GO" id="GO:0046872">
    <property type="term" value="F:metal ion binding"/>
    <property type="evidence" value="ECO:0007669"/>
    <property type="project" value="UniProtKB-KW"/>
</dbReference>
<keyword evidence="11" id="KW-1185">Reference proteome</keyword>
<keyword evidence="6" id="KW-0325">Glycoprotein</keyword>
<keyword evidence="5" id="KW-0106">Calcium</keyword>
<feature type="domain" description="Sulfatase N-terminal" evidence="9">
    <location>
        <begin position="28"/>
        <end position="348"/>
    </location>
</feature>
<evidence type="ECO:0000256" key="8">
    <source>
        <dbReference type="SAM" id="SignalP"/>
    </source>
</evidence>
<reference evidence="11" key="1">
    <citation type="submission" date="2017-01" db="EMBL/GenBank/DDBJ databases">
        <title>Comparative genomics of anhydrobiosis in the tardigrade Hypsibius dujardini.</title>
        <authorList>
            <person name="Yoshida Y."/>
            <person name="Koutsovoulos G."/>
            <person name="Laetsch D."/>
            <person name="Stevens L."/>
            <person name="Kumar S."/>
            <person name="Horikawa D."/>
            <person name="Ishino K."/>
            <person name="Komine S."/>
            <person name="Tomita M."/>
            <person name="Blaxter M."/>
            <person name="Arakawa K."/>
        </authorList>
    </citation>
    <scope>NUCLEOTIDE SEQUENCE [LARGE SCALE GENOMIC DNA]</scope>
    <source>
        <strain evidence="11">Z151</strain>
    </source>
</reference>
<dbReference type="InterPro" id="IPR000917">
    <property type="entry name" value="Sulfatase_N"/>
</dbReference>
<keyword evidence="3" id="KW-0479">Metal-binding</keyword>
<evidence type="ECO:0000256" key="5">
    <source>
        <dbReference type="ARBA" id="ARBA00022837"/>
    </source>
</evidence>
<evidence type="ECO:0000256" key="7">
    <source>
        <dbReference type="SAM" id="MobiDB-lite"/>
    </source>
</evidence>
<sequence>MYIPRLVLGSILYFFPHVVAERQAKQRPNIILIVADDLGWNDVSFHGSQQIPTPNIDRLARQGIILNNYYVTPICTPSRSSLLTGKYPIHLGTQHNVLNGVEPWGLGLEEITLPQYLKKGGYVNHIVGKWHLGFFSENYLPTNRGFDSHFGYWLGHSDYFDHSGQEWGDWGLDLRNNLDVVRNLTGRYATDLFTKRAERIIHTHNTSTPLFLYLAHLAVHSANEYDPLQTTKRYYDRFPHIKHEGRRLFAGMVAGLDESVGRVYRSLKDRGMDKNSVIVFTTDNGGPAASFDYNYANNWPLRGVKDTLWEGGVRGSAFIWSPLLKNTGRVSTQLMHISDWLPTILSAAELNDVITRADINNPIDGIDQWSALSENTPSARTEVLLNIDHDRNVYALRVKNYKIILGTTYNGDWDNWYPPEGTNITYASMKQAPAAVKCAPPLNPGTPQSCMPLKGPCLFDLANDPCEYHNLADQQPEVLQRMLDRLTIYNTTVVPPRNQPPDPAGKPERHGYVWAPWK</sequence>
<dbReference type="InterPro" id="IPR024607">
    <property type="entry name" value="Sulfatase_CS"/>
</dbReference>
<evidence type="ECO:0000256" key="2">
    <source>
        <dbReference type="ARBA" id="ARBA00008779"/>
    </source>
</evidence>
<evidence type="ECO:0000313" key="11">
    <source>
        <dbReference type="Proteomes" id="UP000192578"/>
    </source>
</evidence>
<dbReference type="InterPro" id="IPR047115">
    <property type="entry name" value="ARSB"/>
</dbReference>
<feature type="signal peptide" evidence="8">
    <location>
        <begin position="1"/>
        <end position="20"/>
    </location>
</feature>
<dbReference type="EMBL" id="MTYJ01000050">
    <property type="protein sequence ID" value="OQV18327.1"/>
    <property type="molecule type" value="Genomic_DNA"/>
</dbReference>
<name>A0A1W0WT21_HYPEX</name>
<dbReference type="Gene3D" id="3.30.1120.10">
    <property type="match status" value="1"/>
</dbReference>
<keyword evidence="4" id="KW-0378">Hydrolase</keyword>
<evidence type="ECO:0000256" key="6">
    <source>
        <dbReference type="ARBA" id="ARBA00023180"/>
    </source>
</evidence>
<comment type="similarity">
    <text evidence="2">Belongs to the sulfatase family.</text>
</comment>
<dbReference type="PANTHER" id="PTHR10342">
    <property type="entry name" value="ARYLSULFATASE"/>
    <property type="match status" value="1"/>
</dbReference>
<feature type="chain" id="PRO_5013162000" evidence="8">
    <location>
        <begin position="21"/>
        <end position="518"/>
    </location>
</feature>
<evidence type="ECO:0000259" key="9">
    <source>
        <dbReference type="Pfam" id="PF00884"/>
    </source>
</evidence>
<dbReference type="OrthoDB" id="103349at2759"/>
<protein>
    <submittedName>
        <fullName evidence="10">Arylsulfatase B</fullName>
    </submittedName>
</protein>
<gene>
    <name evidence="10" type="ORF">BV898_07531</name>
</gene>
<proteinExistence type="inferred from homology"/>
<dbReference type="SUPFAM" id="SSF53649">
    <property type="entry name" value="Alkaline phosphatase-like"/>
    <property type="match status" value="1"/>
</dbReference>
<dbReference type="GO" id="GO:0008484">
    <property type="term" value="F:sulfuric ester hydrolase activity"/>
    <property type="evidence" value="ECO:0007669"/>
    <property type="project" value="InterPro"/>
</dbReference>
<organism evidence="10 11">
    <name type="scientific">Hypsibius exemplaris</name>
    <name type="common">Freshwater tardigrade</name>
    <dbReference type="NCBI Taxonomy" id="2072580"/>
    <lineage>
        <taxon>Eukaryota</taxon>
        <taxon>Metazoa</taxon>
        <taxon>Ecdysozoa</taxon>
        <taxon>Tardigrada</taxon>
        <taxon>Eutardigrada</taxon>
        <taxon>Parachela</taxon>
        <taxon>Hypsibioidea</taxon>
        <taxon>Hypsibiidae</taxon>
        <taxon>Hypsibius</taxon>
    </lineage>
</organism>
<dbReference type="CDD" id="cd16029">
    <property type="entry name" value="4-S"/>
    <property type="match status" value="1"/>
</dbReference>
<dbReference type="Pfam" id="PF00884">
    <property type="entry name" value="Sulfatase"/>
    <property type="match status" value="1"/>
</dbReference>
<evidence type="ECO:0000256" key="4">
    <source>
        <dbReference type="ARBA" id="ARBA00022801"/>
    </source>
</evidence>
<comment type="cofactor">
    <cofactor evidence="1">
        <name>Ca(2+)</name>
        <dbReference type="ChEBI" id="CHEBI:29108"/>
    </cofactor>
</comment>
<accession>A0A1W0WT21</accession>
<comment type="caution">
    <text evidence="10">The sequence shown here is derived from an EMBL/GenBank/DDBJ whole genome shotgun (WGS) entry which is preliminary data.</text>
</comment>
<dbReference type="PROSITE" id="PS00523">
    <property type="entry name" value="SULFATASE_1"/>
    <property type="match status" value="1"/>
</dbReference>
<dbReference type="InterPro" id="IPR017850">
    <property type="entry name" value="Alkaline_phosphatase_core_sf"/>
</dbReference>
<keyword evidence="8" id="KW-0732">Signal</keyword>
<dbReference type="Gene3D" id="3.40.720.10">
    <property type="entry name" value="Alkaline Phosphatase, subunit A"/>
    <property type="match status" value="1"/>
</dbReference>
<dbReference type="PANTHER" id="PTHR10342:SF273">
    <property type="entry name" value="RE14504P"/>
    <property type="match status" value="1"/>
</dbReference>
<dbReference type="Proteomes" id="UP000192578">
    <property type="component" value="Unassembled WGS sequence"/>
</dbReference>
<evidence type="ECO:0000313" key="10">
    <source>
        <dbReference type="EMBL" id="OQV18327.1"/>
    </source>
</evidence>
<evidence type="ECO:0000256" key="3">
    <source>
        <dbReference type="ARBA" id="ARBA00022723"/>
    </source>
</evidence>
<dbReference type="AlphaFoldDB" id="A0A1W0WT21"/>
<feature type="region of interest" description="Disordered" evidence="7">
    <location>
        <begin position="493"/>
        <end position="518"/>
    </location>
</feature>